<reference evidence="3 4" key="1">
    <citation type="submission" date="2013-08" db="EMBL/GenBank/DDBJ databases">
        <authorList>
            <person name="Weinstock G."/>
            <person name="Sodergren E."/>
            <person name="Wylie T."/>
            <person name="Fulton L."/>
            <person name="Fulton R."/>
            <person name="Fronick C."/>
            <person name="O'Laughlin M."/>
            <person name="Godfrey J."/>
            <person name="Miner T."/>
            <person name="Herter B."/>
            <person name="Appelbaum E."/>
            <person name="Cordes M."/>
            <person name="Lek S."/>
            <person name="Wollam A."/>
            <person name="Pepin K.H."/>
            <person name="Palsikar V.B."/>
            <person name="Mitreva M."/>
            <person name="Wilson R.K."/>
        </authorList>
    </citation>
    <scope>NUCLEOTIDE SEQUENCE [LARGE SCALE GENOMIC DNA]</scope>
    <source>
        <strain evidence="3 4">ATCC BAA-474</strain>
    </source>
</reference>
<gene>
    <name evidence="3" type="ORF">HMPREF0202_02420</name>
</gene>
<feature type="chain" id="PRO_5004688562" evidence="1">
    <location>
        <begin position="29"/>
        <end position="622"/>
    </location>
</feature>
<keyword evidence="4" id="KW-1185">Reference proteome</keyword>
<organism evidence="3 4">
    <name type="scientific">Cetobacterium somerae ATCC BAA-474</name>
    <dbReference type="NCBI Taxonomy" id="1319815"/>
    <lineage>
        <taxon>Bacteria</taxon>
        <taxon>Fusobacteriati</taxon>
        <taxon>Fusobacteriota</taxon>
        <taxon>Fusobacteriia</taxon>
        <taxon>Fusobacteriales</taxon>
        <taxon>Fusobacteriaceae</taxon>
        <taxon>Cetobacterium</taxon>
    </lineage>
</organism>
<dbReference type="EMBL" id="AXZF01000117">
    <property type="protein sequence ID" value="ERT67261.1"/>
    <property type="molecule type" value="Genomic_DNA"/>
</dbReference>
<name>U7V6Y6_9FUSO</name>
<dbReference type="Pfam" id="PF00149">
    <property type="entry name" value="Metallophos"/>
    <property type="match status" value="1"/>
</dbReference>
<dbReference type="HOGENOM" id="CLU_016569_0_0_0"/>
<comment type="caution">
    <text evidence="3">The sequence shown here is derived from an EMBL/GenBank/DDBJ whole genome shotgun (WGS) entry which is preliminary data.</text>
</comment>
<keyword evidence="1" id="KW-0732">Signal</keyword>
<protein>
    <submittedName>
        <fullName evidence="3">Signal peptide protein, YSIRK family</fullName>
    </submittedName>
</protein>
<dbReference type="SUPFAM" id="SSF56300">
    <property type="entry name" value="Metallo-dependent phosphatases"/>
    <property type="match status" value="1"/>
</dbReference>
<evidence type="ECO:0000313" key="4">
    <source>
        <dbReference type="Proteomes" id="UP000017081"/>
    </source>
</evidence>
<proteinExistence type="predicted"/>
<evidence type="ECO:0000313" key="3">
    <source>
        <dbReference type="EMBL" id="ERT67261.1"/>
    </source>
</evidence>
<dbReference type="GO" id="GO:0016787">
    <property type="term" value="F:hydrolase activity"/>
    <property type="evidence" value="ECO:0007669"/>
    <property type="project" value="InterPro"/>
</dbReference>
<feature type="signal peptide" evidence="1">
    <location>
        <begin position="1"/>
        <end position="28"/>
    </location>
</feature>
<dbReference type="Gene3D" id="3.60.21.10">
    <property type="match status" value="2"/>
</dbReference>
<dbReference type="STRING" id="1319815.HMPREF0202_02420"/>
<dbReference type="InterPro" id="IPR029052">
    <property type="entry name" value="Metallo-depent_PP-like"/>
</dbReference>
<dbReference type="Proteomes" id="UP000017081">
    <property type="component" value="Unassembled WGS sequence"/>
</dbReference>
<feature type="domain" description="Calcineurin-like phosphoesterase" evidence="2">
    <location>
        <begin position="33"/>
        <end position="384"/>
    </location>
</feature>
<dbReference type="InterPro" id="IPR004843">
    <property type="entry name" value="Calcineurin-like_PHP"/>
</dbReference>
<dbReference type="eggNOG" id="COG1409">
    <property type="taxonomic scope" value="Bacteria"/>
</dbReference>
<sequence>MGKGRIMFSIKKSLIGLLALMGTTIISAEEQQIAFISDVHFHDVYGDFKGDFEGLKSEKTGKYATIRTMDSQMNSTRLFNENYFAFIAVLDDLVKKDIKYIVLPGDFSDDGQEVHIEGLKKIMDDYANKYGLKFYITFGNHDPVMPMTINNGKINYLGTNGKEQAIFSKGSKIKEKDGVNPIIFSEIVKEQGYEDIIKQINSFGLVPEKEDLYWETPFSKYSYNQYTFKKGLEASSSRNRKYSISYEGSGDKLGNKKFEIIDGSYLVEPTKGLWLLAIDSNVYVPTEDGKEFTPASNAGYNKVLTHKKHLINWVKKVAKEAEEKGKTLVTFSHYPMIDFYNGSSEEVESIFGKGKFELRRVPTDEVAKTFADAGIKLHFGGHMHFNDTGVKKNENGNFLVNVQVPSIAAYVPAYKLLSINNKKGEATIETVRIDEVPRFNELFEHYEKEYVQLKKSGAKNIWNKDILKSKSYKEFANWHIQELVRLRFLPKDWPEDIKINIIPMSGKDIFNLLAVGNEKNAKEILEKNGVTLINLEKWNGTDLITDLYRFRNAGNLALNDVSDERLKGYTAIYELSLNNKIEENEVVSRVKTLFSILNKFINDYPDTNFVIDLKSGNLNVIK</sequence>
<evidence type="ECO:0000259" key="2">
    <source>
        <dbReference type="Pfam" id="PF00149"/>
    </source>
</evidence>
<dbReference type="AlphaFoldDB" id="U7V6Y6"/>
<evidence type="ECO:0000256" key="1">
    <source>
        <dbReference type="SAM" id="SignalP"/>
    </source>
</evidence>
<accession>U7V6Y6</accession>
<dbReference type="PATRIC" id="fig|1319815.3.peg.2327"/>